<proteinExistence type="predicted"/>
<feature type="signal peptide" evidence="1">
    <location>
        <begin position="1"/>
        <end position="27"/>
    </location>
</feature>
<evidence type="ECO:0000313" key="2">
    <source>
        <dbReference type="EMBL" id="JAA85871.1"/>
    </source>
</evidence>
<feature type="chain" id="PRO_5004521904" evidence="1">
    <location>
        <begin position="28"/>
        <end position="303"/>
    </location>
</feature>
<name>S4P307_9NEOP</name>
<evidence type="ECO:0000256" key="1">
    <source>
        <dbReference type="SAM" id="SignalP"/>
    </source>
</evidence>
<sequence>MNTPSTNKDFSKFLILLLSCCISLTLSLKISSNLNSLRGSNDTSLSEKIKFRFNSSIEYQPYPPRPVCESLLNVDDIQYPVSVSIWKIDLSDSSIQGILSWSEEVTTSCTFGFFGAKTTNTLGSIVIPFKETVSMISFEKYFLNPIDEIVEDPVIPWDLKFYCYYCKNDYKGVFERTLYKHVIVSRYPDGSIRSPIGNWGHITKNIYTDGKRYLYISYNSSKFDFCPFRVHEVRYGILSSTTSNTMIISLPSVKQQYSIPEGSDHLNCKINGQNSLLWHTAGGYIISFSGEGIPMSPDVFDLV</sequence>
<dbReference type="EMBL" id="GAIX01006689">
    <property type="protein sequence ID" value="JAA85871.1"/>
    <property type="molecule type" value="Transcribed_RNA"/>
</dbReference>
<reference evidence="2" key="2">
    <citation type="submission" date="2013-05" db="EMBL/GenBank/DDBJ databases">
        <authorList>
            <person name="Carter J.-M."/>
            <person name="Baker S.C."/>
            <person name="Pink R."/>
            <person name="Carter D.R.F."/>
            <person name="Collins A."/>
            <person name="Tomlin J."/>
            <person name="Gibbs M."/>
            <person name="Breuker C.J."/>
        </authorList>
    </citation>
    <scope>NUCLEOTIDE SEQUENCE</scope>
    <source>
        <tissue evidence="2">Ovary</tissue>
    </source>
</reference>
<feature type="non-terminal residue" evidence="2">
    <location>
        <position position="303"/>
    </location>
</feature>
<dbReference type="AlphaFoldDB" id="S4P307"/>
<reference evidence="2" key="1">
    <citation type="journal article" date="2013" name="BMC Genomics">
        <title>Unscrambling butterfly oogenesis.</title>
        <authorList>
            <person name="Carter J.M."/>
            <person name="Baker S.C."/>
            <person name="Pink R."/>
            <person name="Carter D.R."/>
            <person name="Collins A."/>
            <person name="Tomlin J."/>
            <person name="Gibbs M."/>
            <person name="Breuker C.J."/>
        </authorList>
    </citation>
    <scope>NUCLEOTIDE SEQUENCE</scope>
    <source>
        <tissue evidence="2">Ovary</tissue>
    </source>
</reference>
<keyword evidence="1" id="KW-0732">Signal</keyword>
<accession>S4P307</accession>
<protein>
    <submittedName>
        <fullName evidence="2">Uncharacterized protein</fullName>
    </submittedName>
</protein>
<organism evidence="2">
    <name type="scientific">Pararge aegeria</name>
    <name type="common">speckled wood butterfly</name>
    <dbReference type="NCBI Taxonomy" id="116150"/>
    <lineage>
        <taxon>Eukaryota</taxon>
        <taxon>Metazoa</taxon>
        <taxon>Ecdysozoa</taxon>
        <taxon>Arthropoda</taxon>
        <taxon>Hexapoda</taxon>
        <taxon>Insecta</taxon>
        <taxon>Pterygota</taxon>
        <taxon>Neoptera</taxon>
        <taxon>Endopterygota</taxon>
        <taxon>Lepidoptera</taxon>
        <taxon>Glossata</taxon>
        <taxon>Ditrysia</taxon>
        <taxon>Papilionoidea</taxon>
        <taxon>Nymphalidae</taxon>
        <taxon>Satyrinae</taxon>
        <taxon>Satyrini</taxon>
        <taxon>Parargina</taxon>
        <taxon>Pararge</taxon>
    </lineage>
</organism>